<feature type="domain" description="Dispersed gene family protein 1 C-terminal" evidence="5">
    <location>
        <begin position="1353"/>
        <end position="1610"/>
    </location>
</feature>
<feature type="transmembrane region" description="Helical" evidence="2">
    <location>
        <begin position="1426"/>
        <end position="1447"/>
    </location>
</feature>
<dbReference type="VEuPathDB" id="TriTrypDB:ECC02_011009"/>
<feature type="domain" description="Dispersed gene family protein 1" evidence="3">
    <location>
        <begin position="1065"/>
        <end position="1145"/>
    </location>
</feature>
<feature type="transmembrane region" description="Helical" evidence="2">
    <location>
        <begin position="1287"/>
        <end position="1313"/>
    </location>
</feature>
<comment type="caution">
    <text evidence="8">The sequence shown here is derived from an EMBL/GenBank/DDBJ whole genome shotgun (WGS) entry which is preliminary data.</text>
</comment>
<gene>
    <name evidence="8" type="ORF">ECC02_011009</name>
</gene>
<evidence type="ECO:0000256" key="1">
    <source>
        <dbReference type="SAM" id="MobiDB-lite"/>
    </source>
</evidence>
<feature type="transmembrane region" description="Helical" evidence="2">
    <location>
        <begin position="1497"/>
        <end position="1518"/>
    </location>
</feature>
<feature type="domain" description="Dispersed gene family protein 1 N-terminal" evidence="7">
    <location>
        <begin position="962"/>
        <end position="1058"/>
    </location>
</feature>
<dbReference type="Proteomes" id="UP000583944">
    <property type="component" value="Unassembled WGS sequence"/>
</dbReference>
<feature type="domain" description="Dispersed gene family protein 1 N-terminal" evidence="7">
    <location>
        <begin position="554"/>
        <end position="658"/>
    </location>
</feature>
<dbReference type="Pfam" id="PF22274">
    <property type="entry name" value="DGF-1_beta-sheet"/>
    <property type="match status" value="2"/>
</dbReference>
<reference evidence="8 9" key="1">
    <citation type="journal article" date="2019" name="Genome Biol. Evol.">
        <title>Nanopore Sequencing Significantly Improves Genome Assembly of the Protozoan Parasite Trypanosoma cruzi.</title>
        <authorList>
            <person name="Diaz-Viraque F."/>
            <person name="Pita S."/>
            <person name="Greif G."/>
            <person name="de Souza R.C.M."/>
            <person name="Iraola G."/>
            <person name="Robello C."/>
        </authorList>
    </citation>
    <scope>NUCLEOTIDE SEQUENCE [LARGE SCALE GENOMIC DNA]</scope>
    <source>
        <strain evidence="8 9">Berenice</strain>
    </source>
</reference>
<feature type="transmembrane region" description="Helical" evidence="2">
    <location>
        <begin position="1550"/>
        <end position="1572"/>
    </location>
</feature>
<keyword evidence="2" id="KW-0472">Membrane</keyword>
<evidence type="ECO:0000313" key="8">
    <source>
        <dbReference type="EMBL" id="KAF5216228.1"/>
    </source>
</evidence>
<dbReference type="Pfam" id="PF11040">
    <property type="entry name" value="DGF-1_C"/>
    <property type="match status" value="1"/>
</dbReference>
<dbReference type="InterPro" id="IPR053915">
    <property type="entry name" value="DGF-1_b-sheet_dom"/>
</dbReference>
<keyword evidence="2" id="KW-0812">Transmembrane</keyword>
<dbReference type="Pfam" id="PF11038">
    <property type="entry name" value="DGF-1_5"/>
    <property type="match status" value="1"/>
</dbReference>
<feature type="domain" description="Dispersed gene family protein 1" evidence="4">
    <location>
        <begin position="1158"/>
        <end position="1278"/>
    </location>
</feature>
<evidence type="ECO:0000259" key="4">
    <source>
        <dbReference type="Pfam" id="PF11038"/>
    </source>
</evidence>
<proteinExistence type="predicted"/>
<evidence type="ECO:0000256" key="2">
    <source>
        <dbReference type="SAM" id="Phobius"/>
    </source>
</evidence>
<feature type="transmembrane region" description="Helical" evidence="2">
    <location>
        <begin position="1584"/>
        <end position="1609"/>
    </location>
</feature>
<dbReference type="InterPro" id="IPR021282">
    <property type="entry name" value="Dispersed_gene_fam_prot1_dom5"/>
</dbReference>
<evidence type="ECO:0000313" key="9">
    <source>
        <dbReference type="Proteomes" id="UP000583944"/>
    </source>
</evidence>
<keyword evidence="2" id="KW-1133">Transmembrane helix</keyword>
<evidence type="ECO:0000259" key="7">
    <source>
        <dbReference type="Pfam" id="PF22279"/>
    </source>
</evidence>
<feature type="transmembrane region" description="Helical" evidence="2">
    <location>
        <begin position="1358"/>
        <end position="1375"/>
    </location>
</feature>
<evidence type="ECO:0000259" key="3">
    <source>
        <dbReference type="Pfam" id="PF11024"/>
    </source>
</evidence>
<dbReference type="Pfam" id="PF11024">
    <property type="entry name" value="DGF-1_4"/>
    <property type="match status" value="1"/>
</dbReference>
<feature type="transmembrane region" description="Helical" evidence="2">
    <location>
        <begin position="1333"/>
        <end position="1352"/>
    </location>
</feature>
<feature type="transmembrane region" description="Helical" evidence="2">
    <location>
        <begin position="1524"/>
        <end position="1543"/>
    </location>
</feature>
<evidence type="ECO:0000259" key="6">
    <source>
        <dbReference type="Pfam" id="PF22274"/>
    </source>
</evidence>
<feature type="region of interest" description="Disordered" evidence="1">
    <location>
        <begin position="1085"/>
        <end position="1112"/>
    </location>
</feature>
<evidence type="ECO:0000259" key="5">
    <source>
        <dbReference type="Pfam" id="PF11040"/>
    </source>
</evidence>
<name>A0A7J6XQW6_TRYCR</name>
<sequence>MNELLISNNSAVVLSGNVFQSVRASSSAIRVFRSAVRVSWGSVFAVIGNAFNMAGGDGTLIYLEGSSQSSSLSVLNNSAVVIRGNVVTTPVQYVMLFPWELHVESRSAVVFQGNDMQGSSIVFFSSHSSYIYYNSWLQLSGNLCRESPSEAFAFFNPKVNLRDSTLSVFGNRFISSTVTPTALWIFTGSSDLTNGAIVAACNSVNGEEGVEYSIPSVYNATLLTCSGPCALAASCFPAYTTTASSDGCACTCAEGGHGDACLPVAVPEPSSTDGADLCVRDVRVDVEVNAGFGTSVLCYVGVTFAADFVVEMESMSGSVRNVTLANCTFVSGASLYVVGWLSDPPAGERVDVLISGLESRSGGGVVLANRFPLGSRVIVVDSVLIAEARVVYRGAYDLGDASACLVLHNVNLTGSVLTIARTHVAAVFRDAVGVLVFGGVALSSRGALYVDGLLVQTALGLCVSVEGGVMASDGSVVAFVDSDFLLCRHAVSVHGAVSVSGSIVALVRSGFSSTGDYAVAFYSTVSLADGSMLLARGNVHDGVLREMLYAAGAVTAVGSTLSFVRNRALLPRMLSVSLSLSAGAHLRVACNDAGGRVLSTAEEYAAAGFGDAGSIDVAGCDACDRDTYCYAPGTASASMKDGVCVCACGSGGYGEACVPVGAPALPPAVGTASSVFVREGVTVRSVFVVPAGASEVTLRHVVLDGVSPVLYVPWMARDGVRIVVQNVSLQNGAVLYVMGGGALRGAGAAGSDESLPVELSVCDVEALNGALVLTGTFPAGSVLTVTDSLLVAARPTPLVYLPGSQSSPYAPVLVLSGLRLVRSVLVVSGVALVTVMTGGRTVVVDGAVLELVGGGVALDAAVFGGDFALYASARVVASGGAVLRVSGSQVYAAHGLVLDGGVEANASAVVVNDNVGALTDGALLVLRGSASFASGSWLSVRGNSISGRLLSVPSYPRSADLVQSTLTLHGNTGSGPVVMDGTVALVGAGRKFVLGCLTLNGQALRPMDYRSAGIIGEFRPVACGVCDADVRCFATATRAMSRSCRCRCAEGGYGRDCLPVYLPHVDGCNRTPAMPLLSHTATLTETRSPTQTPTWTSVWTPSQSTTHYSPTQYGPTETLQVTETVALPPTRTPTVSVSSTLWWGDVACPTLAVTTTAAGGSLTQSDIRGGGSAVPTLLMVALPPPFRWASDPQLGTHLSFVPVSTAQPSGFGGPWGAMLSNATWVRNATNPSTVLELAVPVHRGYFIAADETIVIRCDAVAVFGGCKGVLLGNFTIRSETLPAAASALSAITGVVAGATAVAVVVTGGLGSILEMQALGVFARMSCASAQERASTVALPYFLSVFAALDPLWMVVGNALLAALFGCVHCGVTAAFQRWRGVDAASAWAAMRFPSLTYVVAHAMHLGIFFGSVFALAMPGARVQHRVIGVAGVLYGVAFPAGVCYLIARRTGASFTRYWQFSRKPLHERLLYPVGYWHPAAQQRMYGGMLTNMRGSRVYWCVFQLSVLCVVGLIAAVHPPVGGCHVQYFCMAAVLLAGAGVVAFTNMMRSAFLTVMRTASFVLLAVLCLVSAANHLAPSDGGARAYAAIVLLLTTVLLAVTVYSVVVWYAEDRHWQELREPRCGGLEALLRDDEESDEETQKPHERTSFSYATGTTVASLYRPPAAPLQPMAGDTRSDAQSLLECASSARGKIDHALL</sequence>
<accession>A0A7J6XQW6</accession>
<evidence type="ECO:0008006" key="10">
    <source>
        <dbReference type="Google" id="ProtNLM"/>
    </source>
</evidence>
<organism evidence="8 9">
    <name type="scientific">Trypanosoma cruzi</name>
    <dbReference type="NCBI Taxonomy" id="5693"/>
    <lineage>
        <taxon>Eukaryota</taxon>
        <taxon>Discoba</taxon>
        <taxon>Euglenozoa</taxon>
        <taxon>Kinetoplastea</taxon>
        <taxon>Metakinetoplastina</taxon>
        <taxon>Trypanosomatida</taxon>
        <taxon>Trypanosomatidae</taxon>
        <taxon>Trypanosoma</taxon>
        <taxon>Schizotrypanum</taxon>
    </lineage>
</organism>
<dbReference type="EMBL" id="JABDHM010000223">
    <property type="protein sequence ID" value="KAF5216228.1"/>
    <property type="molecule type" value="Genomic_DNA"/>
</dbReference>
<dbReference type="Pfam" id="PF22279">
    <property type="entry name" value="DGF-1_N"/>
    <property type="match status" value="2"/>
</dbReference>
<protein>
    <recommendedName>
        <fullName evidence="10">Dispersed gene family protein 1 (DGF-1)</fullName>
    </recommendedName>
</protein>
<feature type="domain" description="Dispersed gene family protein 1 beta-sheet" evidence="6">
    <location>
        <begin position="321"/>
        <end position="483"/>
    </location>
</feature>
<feature type="domain" description="Dispersed gene family protein 1 beta-sheet" evidence="6">
    <location>
        <begin position="721"/>
        <end position="889"/>
    </location>
</feature>
<dbReference type="InterPro" id="IPR021053">
    <property type="entry name" value="Dispersed_gene_fam_prot1_C"/>
</dbReference>
<dbReference type="InterPro" id="IPR021004">
    <property type="entry name" value="Dispersed_gene_fam_prot1_dom4"/>
</dbReference>
<dbReference type="InterPro" id="IPR053914">
    <property type="entry name" value="DGF-1_N"/>
</dbReference>
<feature type="transmembrane region" description="Helical" evidence="2">
    <location>
        <begin position="1395"/>
        <end position="1420"/>
    </location>
</feature>